<gene>
    <name evidence="1" type="ORF">NC797_06890</name>
</gene>
<accession>A0A9X3WT92</accession>
<sequence>MNRTSQQLEARKKNEKIEMVLNHSVEGEAFILSPGWEWKKIVLNYFNRVQQKDLTVEKLLQILKSKGVVFGQKDTLVQYPVIKCLEYIAKISNQEIELNIGDGK</sequence>
<keyword evidence="2" id="KW-1185">Reference proteome</keyword>
<dbReference type="RefSeq" id="WP_272436037.1">
    <property type="nucleotide sequence ID" value="NZ_JAMQKB010000005.1"/>
</dbReference>
<comment type="caution">
    <text evidence="1">The sequence shown here is derived from an EMBL/GenBank/DDBJ whole genome shotgun (WGS) entry which is preliminary data.</text>
</comment>
<dbReference type="EMBL" id="JAMQKB010000005">
    <property type="protein sequence ID" value="MDC3424233.1"/>
    <property type="molecule type" value="Genomic_DNA"/>
</dbReference>
<name>A0A9X3WT92_9BACI</name>
<proteinExistence type="predicted"/>
<evidence type="ECO:0000313" key="2">
    <source>
        <dbReference type="Proteomes" id="UP001145050"/>
    </source>
</evidence>
<protein>
    <submittedName>
        <fullName evidence="1">Uncharacterized protein</fullName>
    </submittedName>
</protein>
<organism evidence="1 2">
    <name type="scientific">Terrihalobacillus insolitus</name>
    <dbReference type="NCBI Taxonomy" id="2950438"/>
    <lineage>
        <taxon>Bacteria</taxon>
        <taxon>Bacillati</taxon>
        <taxon>Bacillota</taxon>
        <taxon>Bacilli</taxon>
        <taxon>Bacillales</taxon>
        <taxon>Bacillaceae</taxon>
        <taxon>Terrihalobacillus</taxon>
    </lineage>
</organism>
<evidence type="ECO:0000313" key="1">
    <source>
        <dbReference type="EMBL" id="MDC3424233.1"/>
    </source>
</evidence>
<dbReference type="AlphaFoldDB" id="A0A9X3WT92"/>
<dbReference type="Proteomes" id="UP001145050">
    <property type="component" value="Unassembled WGS sequence"/>
</dbReference>
<reference evidence="1" key="1">
    <citation type="submission" date="2022-06" db="EMBL/GenBank/DDBJ databases">
        <title>Aquibacillus sp. a new bacterium isolated from soil saline samples.</title>
        <authorList>
            <person name="Galisteo C."/>
            <person name="De La Haba R."/>
            <person name="Sanchez-Porro C."/>
            <person name="Ventosa A."/>
        </authorList>
    </citation>
    <scope>NUCLEOTIDE SEQUENCE</scope>
    <source>
        <strain evidence="1">3ASR75-11</strain>
    </source>
</reference>